<dbReference type="Gene3D" id="3.40.50.300">
    <property type="entry name" value="P-loop containing nucleotide triphosphate hydrolases"/>
    <property type="match status" value="2"/>
</dbReference>
<geneLocation type="plasmid" evidence="6 8">
    <name>pTiAF3.44</name>
</geneLocation>
<dbReference type="RefSeq" id="WP_027677273.1">
    <property type="nucleotide sequence ID" value="NZ_CP039694.1"/>
</dbReference>
<dbReference type="EMBL" id="CP072169">
    <property type="protein sequence ID" value="QYA10412.1"/>
    <property type="molecule type" value="Genomic_DNA"/>
</dbReference>
<evidence type="ECO:0000259" key="4">
    <source>
        <dbReference type="PROSITE" id="PS50893"/>
    </source>
</evidence>
<dbReference type="InterPro" id="IPR027417">
    <property type="entry name" value="P-loop_NTPase"/>
</dbReference>
<organism evidence="5 7">
    <name type="scientific">Agrobacterium larrymoorei</name>
    <dbReference type="NCBI Taxonomy" id="160699"/>
    <lineage>
        <taxon>Bacteria</taxon>
        <taxon>Pseudomonadati</taxon>
        <taxon>Pseudomonadota</taxon>
        <taxon>Alphaproteobacteria</taxon>
        <taxon>Hyphomicrobiales</taxon>
        <taxon>Rhizobiaceae</taxon>
        <taxon>Rhizobium/Agrobacterium group</taxon>
        <taxon>Agrobacterium</taxon>
    </lineage>
</organism>
<accession>A0A4D7DUI1</accession>
<feature type="domain" description="ABC transporter" evidence="4">
    <location>
        <begin position="280"/>
        <end position="522"/>
    </location>
</feature>
<name>A0A4D7DUI1_9HYPH</name>
<dbReference type="CDD" id="cd03215">
    <property type="entry name" value="ABC_Carb_Monos_II"/>
    <property type="match status" value="1"/>
</dbReference>
<protein>
    <submittedName>
        <fullName evidence="5">ATP-binding cassette domain-containing protein</fullName>
    </submittedName>
</protein>
<evidence type="ECO:0000256" key="3">
    <source>
        <dbReference type="ARBA" id="ARBA00022840"/>
    </source>
</evidence>
<evidence type="ECO:0000313" key="8">
    <source>
        <dbReference type="Proteomes" id="UP000826513"/>
    </source>
</evidence>
<keyword evidence="5" id="KW-0614">Plasmid</keyword>
<dbReference type="STRING" id="1367849.GCA_000518585_04806"/>
<dbReference type="Pfam" id="PF00005">
    <property type="entry name" value="ABC_tran"/>
    <property type="match status" value="2"/>
</dbReference>
<dbReference type="OrthoDB" id="9805029at2"/>
<dbReference type="SUPFAM" id="SSF52540">
    <property type="entry name" value="P-loop containing nucleoside triphosphate hydrolases"/>
    <property type="match status" value="2"/>
</dbReference>
<dbReference type="PANTHER" id="PTHR43790:SF4">
    <property type="entry name" value="GUANOSINE IMPORT ATP-BINDING PROTEIN NUPO"/>
    <property type="match status" value="1"/>
</dbReference>
<dbReference type="KEGG" id="alf:CFBP5473_24370"/>
<evidence type="ECO:0000313" key="5">
    <source>
        <dbReference type="EMBL" id="QCJ01216.1"/>
    </source>
</evidence>
<evidence type="ECO:0000313" key="7">
    <source>
        <dbReference type="Proteomes" id="UP000298545"/>
    </source>
</evidence>
<keyword evidence="8" id="KW-1185">Reference proteome</keyword>
<proteinExistence type="inferred from homology"/>
<keyword evidence="3 5" id="KW-0067">ATP-binding</keyword>
<comment type="similarity">
    <text evidence="1">Belongs to the ABC transporter superfamily.</text>
</comment>
<dbReference type="InterPro" id="IPR017871">
    <property type="entry name" value="ABC_transporter-like_CS"/>
</dbReference>
<dbReference type="Proteomes" id="UP000826513">
    <property type="component" value="Plasmid pTiAF3.44"/>
</dbReference>
<evidence type="ECO:0000313" key="6">
    <source>
        <dbReference type="EMBL" id="QYA10412.1"/>
    </source>
</evidence>
<evidence type="ECO:0000256" key="2">
    <source>
        <dbReference type="ARBA" id="ARBA00022741"/>
    </source>
</evidence>
<reference evidence="6 8" key="2">
    <citation type="submission" date="2021-03" db="EMBL/GenBank/DDBJ databases">
        <title>Rapid diversification of plasmids in a genus of pathogenic and nitrogen fixing bacteria.</title>
        <authorList>
            <person name="Weisberg A.J."/>
            <person name="Miller M."/>
            <person name="Ream W."/>
            <person name="Grunwald N.J."/>
            <person name="Chang J.H."/>
        </authorList>
    </citation>
    <scope>NUCLEOTIDE SEQUENCE [LARGE SCALE GENOMIC DNA]</scope>
    <source>
        <strain evidence="6 8">AF3.44</strain>
        <plasmid evidence="6 8">pTiAF3.44</plasmid>
    </source>
</reference>
<dbReference type="EMBL" id="CP039694">
    <property type="protein sequence ID" value="QCJ01216.1"/>
    <property type="molecule type" value="Genomic_DNA"/>
</dbReference>
<dbReference type="PANTHER" id="PTHR43790">
    <property type="entry name" value="CARBOHYDRATE TRANSPORT ATP-BINDING PROTEIN MG119-RELATED"/>
    <property type="match status" value="1"/>
</dbReference>
<feature type="domain" description="ABC transporter" evidence="4">
    <location>
        <begin position="9"/>
        <end position="243"/>
    </location>
</feature>
<evidence type="ECO:0000256" key="1">
    <source>
        <dbReference type="ARBA" id="ARBA00005417"/>
    </source>
</evidence>
<dbReference type="PROSITE" id="PS50893">
    <property type="entry name" value="ABC_TRANSPORTER_2"/>
    <property type="match status" value="2"/>
</dbReference>
<dbReference type="SMART" id="SM00382">
    <property type="entry name" value="AAA"/>
    <property type="match status" value="1"/>
</dbReference>
<sequence>MSEETKPALECRKVTVNYGQVTALEDVCARFAQGQIHAVVGQNGAGKTTFARVAAGLVRPTSGSVMVMEREVRTGHVNDSRAAGVELVHQSFALPPSFTVVEAMEFSVAGTGGFYSRKCLKNKWHDHLRDLDITVDLGERLRALPVETQQGIEIARALVTDAKVLILDEPTAVLSPAGIDVLFNRVRRLKERGVTVIMILHKIREVLAIADTVTVLRGGRKIEGPLSVKELSSERLAKLIIGDSVVRAPNALGQSVPVQVTQSDIAGSGKISEPSKPKALELRGVSTNPDSEGMPLDDVDLEIRAGEIVGIAGVEGNGQRTLVRTIAALSDMHSGHLCLGGQDVTDQSLSGRRNSGLRIIPFERNVEGLSLTSSLWENWSARALLQNGLLRFIAPSAIRRDCDQSLKSWGVRFHSPGQRAESLSGGNAQKVIFAREIDPDAKLIIAAQPTRGLDIGATAFVWQTLREARDRGAAVLLISSDLDELFDISDRVLVMLSGRINGEFSAPYDMLSVGRAMTDAATEVTA</sequence>
<reference evidence="5 7" key="1">
    <citation type="submission" date="2019-04" db="EMBL/GenBank/DDBJ databases">
        <title>Complete genome sequence of Agrobacterium larrymoorei CFBP5473.</title>
        <authorList>
            <person name="Haryono M."/>
            <person name="Chou L."/>
            <person name="Lin Y.-C."/>
            <person name="Lai E.-M."/>
            <person name="Kuo C.-H."/>
        </authorList>
    </citation>
    <scope>NUCLEOTIDE SEQUENCE [LARGE SCALE GENOMIC DNA]</scope>
    <source>
        <strain evidence="5 7">CFBP5473</strain>
        <plasmid evidence="7">pticfbp5473</plasmid>
        <plasmid evidence="5">pTiCFBP5473</plasmid>
    </source>
</reference>
<keyword evidence="2" id="KW-0547">Nucleotide-binding</keyword>
<geneLocation type="plasmid" evidence="7">
    <name>pticfbp5473</name>
</geneLocation>
<dbReference type="InterPro" id="IPR003593">
    <property type="entry name" value="AAA+_ATPase"/>
</dbReference>
<dbReference type="Proteomes" id="UP000298545">
    <property type="component" value="Plasmid pTiCFBP5473"/>
</dbReference>
<dbReference type="InterPro" id="IPR050107">
    <property type="entry name" value="ABC_carbohydrate_import_ATPase"/>
</dbReference>
<gene>
    <name evidence="5" type="ORF">CFBP5473_24370</name>
    <name evidence="6" type="ORF">J5285_23020</name>
</gene>
<dbReference type="GO" id="GO:0005524">
    <property type="term" value="F:ATP binding"/>
    <property type="evidence" value="ECO:0007669"/>
    <property type="project" value="UniProtKB-KW"/>
</dbReference>
<dbReference type="PROSITE" id="PS00211">
    <property type="entry name" value="ABC_TRANSPORTER_1"/>
    <property type="match status" value="1"/>
</dbReference>
<dbReference type="CDD" id="cd03216">
    <property type="entry name" value="ABC_Carb_Monos_I"/>
    <property type="match status" value="1"/>
</dbReference>
<dbReference type="AlphaFoldDB" id="A0A4D7DUI1"/>
<dbReference type="InterPro" id="IPR003439">
    <property type="entry name" value="ABC_transporter-like_ATP-bd"/>
</dbReference>
<dbReference type="GO" id="GO:0016887">
    <property type="term" value="F:ATP hydrolysis activity"/>
    <property type="evidence" value="ECO:0007669"/>
    <property type="project" value="InterPro"/>
</dbReference>
<geneLocation type="plasmid" evidence="5">
    <name>pTiCFBP5473</name>
</geneLocation>